<sequence>MRDESKEEASSGSVRSRKTRNEFSIESKLWKFYAVRIGFQPVFMSRGMSANHR</sequence>
<keyword evidence="4" id="KW-1185">Reference proteome</keyword>
<dbReference type="AlphaFoldDB" id="A0A2K1LAV3"/>
<dbReference type="EMBL" id="ABEU02000001">
    <property type="protein sequence ID" value="PNR63162.1"/>
    <property type="molecule type" value="Genomic_DNA"/>
</dbReference>
<evidence type="ECO:0000313" key="4">
    <source>
        <dbReference type="Proteomes" id="UP000006727"/>
    </source>
</evidence>
<dbReference type="EnsemblPlants" id="Pp3c1_34301V3.1">
    <property type="protein sequence ID" value="PAC:32969379.CDS.1"/>
    <property type="gene ID" value="Pp3c1_34301"/>
</dbReference>
<reference evidence="2 4" key="1">
    <citation type="journal article" date="2008" name="Science">
        <title>The Physcomitrella genome reveals evolutionary insights into the conquest of land by plants.</title>
        <authorList>
            <person name="Rensing S."/>
            <person name="Lang D."/>
            <person name="Zimmer A."/>
            <person name="Terry A."/>
            <person name="Salamov A."/>
            <person name="Shapiro H."/>
            <person name="Nishiyama T."/>
            <person name="Perroud P.-F."/>
            <person name="Lindquist E."/>
            <person name="Kamisugi Y."/>
            <person name="Tanahashi T."/>
            <person name="Sakakibara K."/>
            <person name="Fujita T."/>
            <person name="Oishi K."/>
            <person name="Shin-I T."/>
            <person name="Kuroki Y."/>
            <person name="Toyoda A."/>
            <person name="Suzuki Y."/>
            <person name="Hashimoto A."/>
            <person name="Yamaguchi K."/>
            <person name="Sugano A."/>
            <person name="Kohara Y."/>
            <person name="Fujiyama A."/>
            <person name="Anterola A."/>
            <person name="Aoki S."/>
            <person name="Ashton N."/>
            <person name="Barbazuk W.B."/>
            <person name="Barker E."/>
            <person name="Bennetzen J."/>
            <person name="Bezanilla M."/>
            <person name="Blankenship R."/>
            <person name="Cho S.H."/>
            <person name="Dutcher S."/>
            <person name="Estelle M."/>
            <person name="Fawcett J.A."/>
            <person name="Gundlach H."/>
            <person name="Hanada K."/>
            <person name="Heyl A."/>
            <person name="Hicks K.A."/>
            <person name="Hugh J."/>
            <person name="Lohr M."/>
            <person name="Mayer K."/>
            <person name="Melkozernov A."/>
            <person name="Murata T."/>
            <person name="Nelson D."/>
            <person name="Pils B."/>
            <person name="Prigge M."/>
            <person name="Reiss B."/>
            <person name="Renner T."/>
            <person name="Rombauts S."/>
            <person name="Rushton P."/>
            <person name="Sanderfoot A."/>
            <person name="Schween G."/>
            <person name="Shiu S.-H."/>
            <person name="Stueber K."/>
            <person name="Theodoulou F.L."/>
            <person name="Tu H."/>
            <person name="Van de Peer Y."/>
            <person name="Verrier P.J."/>
            <person name="Waters E."/>
            <person name="Wood A."/>
            <person name="Yang L."/>
            <person name="Cove D."/>
            <person name="Cuming A."/>
            <person name="Hasebe M."/>
            <person name="Lucas S."/>
            <person name="Mishler D.B."/>
            <person name="Reski R."/>
            <person name="Grigoriev I."/>
            <person name="Quatrano R.S."/>
            <person name="Boore J.L."/>
        </authorList>
    </citation>
    <scope>NUCLEOTIDE SEQUENCE [LARGE SCALE GENOMIC DNA]</scope>
    <source>
        <strain evidence="3 4">cv. Gransden 2004</strain>
    </source>
</reference>
<gene>
    <name evidence="2" type="ORF">PHYPA_001587</name>
</gene>
<protein>
    <submittedName>
        <fullName evidence="2 3">Uncharacterized protein</fullName>
    </submittedName>
</protein>
<reference evidence="2 4" key="2">
    <citation type="journal article" date="2018" name="Plant J.">
        <title>The Physcomitrella patens chromosome-scale assembly reveals moss genome structure and evolution.</title>
        <authorList>
            <person name="Lang D."/>
            <person name="Ullrich K.K."/>
            <person name="Murat F."/>
            <person name="Fuchs J."/>
            <person name="Jenkins J."/>
            <person name="Haas F.B."/>
            <person name="Piednoel M."/>
            <person name="Gundlach H."/>
            <person name="Van Bel M."/>
            <person name="Meyberg R."/>
            <person name="Vives C."/>
            <person name="Morata J."/>
            <person name="Symeonidi A."/>
            <person name="Hiss M."/>
            <person name="Muchero W."/>
            <person name="Kamisugi Y."/>
            <person name="Saleh O."/>
            <person name="Blanc G."/>
            <person name="Decker E.L."/>
            <person name="van Gessel N."/>
            <person name="Grimwood J."/>
            <person name="Hayes R.D."/>
            <person name="Graham S.W."/>
            <person name="Gunter L.E."/>
            <person name="McDaniel S.F."/>
            <person name="Hoernstein S.N.W."/>
            <person name="Larsson A."/>
            <person name="Li F.W."/>
            <person name="Perroud P.F."/>
            <person name="Phillips J."/>
            <person name="Ranjan P."/>
            <person name="Rokshar D.S."/>
            <person name="Rothfels C.J."/>
            <person name="Schneider L."/>
            <person name="Shu S."/>
            <person name="Stevenson D.W."/>
            <person name="Thummler F."/>
            <person name="Tillich M."/>
            <person name="Villarreal Aguilar J.C."/>
            <person name="Widiez T."/>
            <person name="Wong G.K."/>
            <person name="Wymore A."/>
            <person name="Zhang Y."/>
            <person name="Zimmer A.D."/>
            <person name="Quatrano R.S."/>
            <person name="Mayer K.F.X."/>
            <person name="Goodstein D."/>
            <person name="Casacuberta J.M."/>
            <person name="Vandepoele K."/>
            <person name="Reski R."/>
            <person name="Cuming A.C."/>
            <person name="Tuskan G.A."/>
            <person name="Maumus F."/>
            <person name="Salse J."/>
            <person name="Schmutz J."/>
            <person name="Rensing S.A."/>
        </authorList>
    </citation>
    <scope>NUCLEOTIDE SEQUENCE [LARGE SCALE GENOMIC DNA]</scope>
    <source>
        <strain evidence="3 4">cv. Gransden 2004</strain>
    </source>
</reference>
<dbReference type="Gramene" id="Pp3c1_34301V3.1">
    <property type="protein sequence ID" value="PAC:32969379.CDS.1"/>
    <property type="gene ID" value="Pp3c1_34301"/>
</dbReference>
<reference evidence="3" key="3">
    <citation type="submission" date="2020-12" db="UniProtKB">
        <authorList>
            <consortium name="EnsemblPlants"/>
        </authorList>
    </citation>
    <scope>IDENTIFICATION</scope>
</reference>
<evidence type="ECO:0000313" key="2">
    <source>
        <dbReference type="EMBL" id="PNR63162.1"/>
    </source>
</evidence>
<name>A0A2K1LAV3_PHYPA</name>
<feature type="region of interest" description="Disordered" evidence="1">
    <location>
        <begin position="1"/>
        <end position="21"/>
    </location>
</feature>
<dbReference type="InParanoid" id="A0A2K1LAV3"/>
<organism evidence="2">
    <name type="scientific">Physcomitrium patens</name>
    <name type="common">Spreading-leaved earth moss</name>
    <name type="synonym">Physcomitrella patens</name>
    <dbReference type="NCBI Taxonomy" id="3218"/>
    <lineage>
        <taxon>Eukaryota</taxon>
        <taxon>Viridiplantae</taxon>
        <taxon>Streptophyta</taxon>
        <taxon>Embryophyta</taxon>
        <taxon>Bryophyta</taxon>
        <taxon>Bryophytina</taxon>
        <taxon>Bryopsida</taxon>
        <taxon>Funariidae</taxon>
        <taxon>Funariales</taxon>
        <taxon>Funariaceae</taxon>
        <taxon>Physcomitrium</taxon>
    </lineage>
</organism>
<evidence type="ECO:0000313" key="3">
    <source>
        <dbReference type="EnsemblPlants" id="PAC:32969379.CDS.1"/>
    </source>
</evidence>
<dbReference type="Proteomes" id="UP000006727">
    <property type="component" value="Chromosome 1"/>
</dbReference>
<accession>A0A2K1LAV3</accession>
<evidence type="ECO:0000256" key="1">
    <source>
        <dbReference type="SAM" id="MobiDB-lite"/>
    </source>
</evidence>
<proteinExistence type="predicted"/>